<evidence type="ECO:0000313" key="2">
    <source>
        <dbReference type="EMBL" id="GKV33488.1"/>
    </source>
</evidence>
<keyword evidence="1" id="KW-0812">Transmembrane</keyword>
<dbReference type="EMBL" id="BPVZ01000101">
    <property type="protein sequence ID" value="GKV33488.1"/>
    <property type="molecule type" value="Genomic_DNA"/>
</dbReference>
<proteinExistence type="predicted"/>
<keyword evidence="3" id="KW-1185">Reference proteome</keyword>
<feature type="transmembrane region" description="Helical" evidence="1">
    <location>
        <begin position="25"/>
        <end position="48"/>
    </location>
</feature>
<keyword evidence="1" id="KW-1133">Transmembrane helix</keyword>
<protein>
    <recommendedName>
        <fullName evidence="4">Transmembrane protein</fullName>
    </recommendedName>
</protein>
<organism evidence="2 3">
    <name type="scientific">Rubroshorea leprosula</name>
    <dbReference type="NCBI Taxonomy" id="152421"/>
    <lineage>
        <taxon>Eukaryota</taxon>
        <taxon>Viridiplantae</taxon>
        <taxon>Streptophyta</taxon>
        <taxon>Embryophyta</taxon>
        <taxon>Tracheophyta</taxon>
        <taxon>Spermatophyta</taxon>
        <taxon>Magnoliopsida</taxon>
        <taxon>eudicotyledons</taxon>
        <taxon>Gunneridae</taxon>
        <taxon>Pentapetalae</taxon>
        <taxon>rosids</taxon>
        <taxon>malvids</taxon>
        <taxon>Malvales</taxon>
        <taxon>Dipterocarpaceae</taxon>
        <taxon>Rubroshorea</taxon>
    </lineage>
</organism>
<dbReference type="AlphaFoldDB" id="A0AAV5L8B7"/>
<accession>A0AAV5L8B7</accession>
<dbReference type="Proteomes" id="UP001054252">
    <property type="component" value="Unassembled WGS sequence"/>
</dbReference>
<keyword evidence="1" id="KW-0472">Membrane</keyword>
<name>A0AAV5L8B7_9ROSI</name>
<evidence type="ECO:0000313" key="3">
    <source>
        <dbReference type="Proteomes" id="UP001054252"/>
    </source>
</evidence>
<evidence type="ECO:0008006" key="4">
    <source>
        <dbReference type="Google" id="ProtNLM"/>
    </source>
</evidence>
<reference evidence="2 3" key="1">
    <citation type="journal article" date="2021" name="Commun. Biol.">
        <title>The genome of Shorea leprosula (Dipterocarpaceae) highlights the ecological relevance of drought in aseasonal tropical rainforests.</title>
        <authorList>
            <person name="Ng K.K.S."/>
            <person name="Kobayashi M.J."/>
            <person name="Fawcett J.A."/>
            <person name="Hatakeyama M."/>
            <person name="Paape T."/>
            <person name="Ng C.H."/>
            <person name="Ang C.C."/>
            <person name="Tnah L.H."/>
            <person name="Lee C.T."/>
            <person name="Nishiyama T."/>
            <person name="Sese J."/>
            <person name="O'Brien M.J."/>
            <person name="Copetti D."/>
            <person name="Mohd Noor M.I."/>
            <person name="Ong R.C."/>
            <person name="Putra M."/>
            <person name="Sireger I.Z."/>
            <person name="Indrioko S."/>
            <person name="Kosugi Y."/>
            <person name="Izuno A."/>
            <person name="Isagi Y."/>
            <person name="Lee S.L."/>
            <person name="Shimizu K.K."/>
        </authorList>
    </citation>
    <scope>NUCLEOTIDE SEQUENCE [LARGE SCALE GENOMIC DNA]</scope>
    <source>
        <strain evidence="2">214</strain>
    </source>
</reference>
<gene>
    <name evidence="2" type="ORF">SLEP1_g41998</name>
</gene>
<sequence length="90" mass="10288">MLEPFCAPSSDDPSKFVGFWVPFRLPLLVFLFFLFVCFTLCSCIVSFFRSGDPRLYHVDFGRCSLFLQFSPLPDWISARRPGDLAPSSPE</sequence>
<comment type="caution">
    <text evidence="2">The sequence shown here is derived from an EMBL/GenBank/DDBJ whole genome shotgun (WGS) entry which is preliminary data.</text>
</comment>
<evidence type="ECO:0000256" key="1">
    <source>
        <dbReference type="SAM" id="Phobius"/>
    </source>
</evidence>